<dbReference type="RefSeq" id="WP_385940452.1">
    <property type="nucleotide sequence ID" value="NZ_JBHSOZ010000003.1"/>
</dbReference>
<dbReference type="PANTHER" id="PTHR39164:SF1">
    <property type="entry name" value="PROTEIN CCDC"/>
    <property type="match status" value="1"/>
</dbReference>
<dbReference type="Pfam" id="PF07301">
    <property type="entry name" value="DUF1453"/>
    <property type="match status" value="1"/>
</dbReference>
<organism evidence="2 3">
    <name type="scientific">Thalassorhabdus alkalitolerans</name>
    <dbReference type="NCBI Taxonomy" id="2282697"/>
    <lineage>
        <taxon>Bacteria</taxon>
        <taxon>Bacillati</taxon>
        <taxon>Bacillota</taxon>
        <taxon>Bacilli</taxon>
        <taxon>Bacillales</taxon>
        <taxon>Bacillaceae</taxon>
        <taxon>Thalassorhabdus</taxon>
    </lineage>
</organism>
<dbReference type="PANTHER" id="PTHR39164">
    <property type="entry name" value="PROTEIN CCDC"/>
    <property type="match status" value="1"/>
</dbReference>
<comment type="caution">
    <text evidence="2">The sequence shown here is derived from an EMBL/GenBank/DDBJ whole genome shotgun (WGS) entry which is preliminary data.</text>
</comment>
<keyword evidence="1" id="KW-0812">Transmembrane</keyword>
<name>A0ABW0YMM8_9BACI</name>
<feature type="transmembrane region" description="Helical" evidence="1">
    <location>
        <begin position="122"/>
        <end position="142"/>
    </location>
</feature>
<evidence type="ECO:0000313" key="2">
    <source>
        <dbReference type="EMBL" id="MFC5711997.1"/>
    </source>
</evidence>
<evidence type="ECO:0000256" key="1">
    <source>
        <dbReference type="SAM" id="Phobius"/>
    </source>
</evidence>
<reference evidence="3" key="1">
    <citation type="journal article" date="2019" name="Int. J. Syst. Evol. Microbiol.">
        <title>The Global Catalogue of Microorganisms (GCM) 10K type strain sequencing project: providing services to taxonomists for standard genome sequencing and annotation.</title>
        <authorList>
            <consortium name="The Broad Institute Genomics Platform"/>
            <consortium name="The Broad Institute Genome Sequencing Center for Infectious Disease"/>
            <person name="Wu L."/>
            <person name="Ma J."/>
        </authorList>
    </citation>
    <scope>NUCLEOTIDE SEQUENCE [LARGE SCALE GENOMIC DNA]</scope>
    <source>
        <strain evidence="3">CECT 7184</strain>
    </source>
</reference>
<accession>A0ABW0YMM8</accession>
<evidence type="ECO:0000313" key="3">
    <source>
        <dbReference type="Proteomes" id="UP001596142"/>
    </source>
</evidence>
<dbReference type="InterPro" id="IPR058247">
    <property type="entry name" value="DUF1453"/>
</dbReference>
<keyword evidence="1" id="KW-1133">Transmembrane helix</keyword>
<gene>
    <name evidence="2" type="ORF">ACFPU1_04340</name>
</gene>
<keyword evidence="3" id="KW-1185">Reference proteome</keyword>
<proteinExistence type="predicted"/>
<protein>
    <submittedName>
        <fullName evidence="2">CcdC family protein</fullName>
    </submittedName>
</protein>
<feature type="transmembrane region" description="Helical" evidence="1">
    <location>
        <begin position="53"/>
        <end position="72"/>
    </location>
</feature>
<feature type="transmembrane region" description="Helical" evidence="1">
    <location>
        <begin position="31"/>
        <end position="47"/>
    </location>
</feature>
<dbReference type="EMBL" id="JBHSOZ010000003">
    <property type="protein sequence ID" value="MFC5711997.1"/>
    <property type="molecule type" value="Genomic_DNA"/>
</dbReference>
<keyword evidence="1" id="KW-0472">Membrane</keyword>
<dbReference type="InterPro" id="IPR031306">
    <property type="entry name" value="CcdC"/>
</dbReference>
<dbReference type="PIRSF" id="PIRSF021441">
    <property type="entry name" value="DUF1453"/>
    <property type="match status" value="1"/>
</dbReference>
<feature type="transmembrane region" description="Helical" evidence="1">
    <location>
        <begin position="92"/>
        <end position="110"/>
    </location>
</feature>
<feature type="transmembrane region" description="Helical" evidence="1">
    <location>
        <begin position="6"/>
        <end position="22"/>
    </location>
</feature>
<sequence>MLGTLGAAMMAALAIIIRLKAIKKPATLKKIVLPPIFMSTGFLMFLYEPARLSPLQIMEALAVGLIFSIFLIKTSKFEIKNNQIYLRRSKAFVFILIFLLLARITFKIIIGDAIHVAELAGMFFILAYGMILPWRVAMLLGYKKAEKELLVKDPIEKPSPAPATR</sequence>
<dbReference type="Proteomes" id="UP001596142">
    <property type="component" value="Unassembled WGS sequence"/>
</dbReference>